<dbReference type="PROSITE" id="PS50160">
    <property type="entry name" value="DNA_LIGASE_A3"/>
    <property type="match status" value="1"/>
</dbReference>
<keyword evidence="9 14" id="KW-0233">DNA recombination</keyword>
<keyword evidence="19" id="KW-1185">Reference proteome</keyword>
<dbReference type="CDD" id="cd07900">
    <property type="entry name" value="Adenylation_DNA_ligase_I_Euk"/>
    <property type="match status" value="1"/>
</dbReference>
<comment type="caution">
    <text evidence="18">The sequence shown here is derived from an EMBL/GenBank/DDBJ whole genome shotgun (WGS) entry which is preliminary data.</text>
</comment>
<dbReference type="SUPFAM" id="SSF56091">
    <property type="entry name" value="DNA ligase/mRNA capping enzyme, catalytic domain"/>
    <property type="match status" value="1"/>
</dbReference>
<keyword evidence="11" id="KW-0539">Nucleus</keyword>
<dbReference type="GO" id="GO:0005739">
    <property type="term" value="C:mitochondrion"/>
    <property type="evidence" value="ECO:0007669"/>
    <property type="project" value="TreeGrafter"/>
</dbReference>
<evidence type="ECO:0000259" key="17">
    <source>
        <dbReference type="PROSITE" id="PS50160"/>
    </source>
</evidence>
<dbReference type="InterPro" id="IPR012310">
    <property type="entry name" value="DNA_ligase_ATP-dep_cent"/>
</dbReference>
<dbReference type="PROSITE" id="PS00333">
    <property type="entry name" value="DNA_LIGASE_A2"/>
    <property type="match status" value="1"/>
</dbReference>
<keyword evidence="8 14" id="KW-0067">ATP-binding</keyword>
<dbReference type="InterPro" id="IPR016059">
    <property type="entry name" value="DNA_ligase_ATP-dep_CS"/>
</dbReference>
<dbReference type="PROSITE" id="PS00697">
    <property type="entry name" value="DNA_LIGASE_A1"/>
    <property type="match status" value="1"/>
</dbReference>
<evidence type="ECO:0000256" key="2">
    <source>
        <dbReference type="ARBA" id="ARBA00007572"/>
    </source>
</evidence>
<dbReference type="Proteomes" id="UP000738325">
    <property type="component" value="Unassembled WGS sequence"/>
</dbReference>
<dbReference type="Gene3D" id="2.40.50.140">
    <property type="entry name" value="Nucleic acid-binding proteins"/>
    <property type="match status" value="1"/>
</dbReference>
<keyword evidence="12" id="KW-0131">Cell cycle</keyword>
<feature type="compositionally biased region" description="Basic and acidic residues" evidence="16">
    <location>
        <begin position="139"/>
        <end position="151"/>
    </location>
</feature>
<feature type="region of interest" description="Disordered" evidence="16">
    <location>
        <begin position="1"/>
        <end position="154"/>
    </location>
</feature>
<feature type="compositionally biased region" description="Basic and acidic residues" evidence="16">
    <location>
        <begin position="87"/>
        <end position="100"/>
    </location>
</feature>
<dbReference type="GO" id="GO:0005524">
    <property type="term" value="F:ATP binding"/>
    <property type="evidence" value="ECO:0007669"/>
    <property type="project" value="UniProtKB-KW"/>
</dbReference>
<dbReference type="InterPro" id="IPR012309">
    <property type="entry name" value="DNA_ligase_ATP-dep_C"/>
</dbReference>
<feature type="compositionally biased region" description="Acidic residues" evidence="16">
    <location>
        <begin position="69"/>
        <end position="78"/>
    </location>
</feature>
<organism evidence="18 19">
    <name type="scientific">Dissophora globulifera</name>
    <dbReference type="NCBI Taxonomy" id="979702"/>
    <lineage>
        <taxon>Eukaryota</taxon>
        <taxon>Fungi</taxon>
        <taxon>Fungi incertae sedis</taxon>
        <taxon>Mucoromycota</taxon>
        <taxon>Mortierellomycotina</taxon>
        <taxon>Mortierellomycetes</taxon>
        <taxon>Mortierellales</taxon>
        <taxon>Mortierellaceae</taxon>
        <taxon>Dissophora</taxon>
    </lineage>
</organism>
<feature type="domain" description="ATP-dependent DNA ligase family profile" evidence="17">
    <location>
        <begin position="591"/>
        <end position="728"/>
    </location>
</feature>
<dbReference type="GO" id="GO:0006310">
    <property type="term" value="P:DNA recombination"/>
    <property type="evidence" value="ECO:0007669"/>
    <property type="project" value="UniProtKB-KW"/>
</dbReference>
<evidence type="ECO:0000256" key="4">
    <source>
        <dbReference type="ARBA" id="ARBA00022618"/>
    </source>
</evidence>
<evidence type="ECO:0000256" key="8">
    <source>
        <dbReference type="ARBA" id="ARBA00022840"/>
    </source>
</evidence>
<dbReference type="InterPro" id="IPR012340">
    <property type="entry name" value="NA-bd_OB-fold"/>
</dbReference>
<dbReference type="CDD" id="cd07969">
    <property type="entry name" value="OBF_DNA_ligase_I"/>
    <property type="match status" value="1"/>
</dbReference>
<evidence type="ECO:0000256" key="10">
    <source>
        <dbReference type="ARBA" id="ARBA00023204"/>
    </source>
</evidence>
<dbReference type="Gene3D" id="1.10.3260.10">
    <property type="entry name" value="DNA ligase, ATP-dependent, N-terminal domain"/>
    <property type="match status" value="1"/>
</dbReference>
<dbReference type="InterPro" id="IPR000977">
    <property type="entry name" value="DNA_ligase_ATP-dep"/>
</dbReference>
<comment type="subcellular location">
    <subcellularLocation>
        <location evidence="1">Nucleus</location>
    </subcellularLocation>
</comment>
<dbReference type="InterPro" id="IPR050191">
    <property type="entry name" value="ATP-dep_DNA_ligase"/>
</dbReference>
<dbReference type="FunFam" id="1.10.3260.10:FF:000001">
    <property type="entry name" value="DNA ligase"/>
    <property type="match status" value="1"/>
</dbReference>
<sequence length="863" mass="96881">MSLRQSRLSFGPKTASEPSGAKLDKETTHDSKIVEESTSTTIAKDAPTETDVELESVAIRKRSRRIIDSEDEGEDDGPVDVAIAIEVEEHSLTQEHRDEDLTATTKKLKLDPSSPRKPKSVPIKSKKPSPTAETDTAEPESRTESTSKSIEDDIEDNIEEDEEVAEELEQEKDDVEIKQAAAKWADMFSKSSTSAIESASWKKGEQVPYAALCQTFELIEDTTKRLQILDYLVKFLISVIHLSPESLLTVIYLSINKLCPEYEGLELGIGESLLMKAIAESTGREMKKIKADYAELGDLGIIAMNSRSNQPTMFKPKPLTIPHVFKTLKDIASLSGNSSQKQKVDKIKLMLVSCRNKEAKYLMRSLEGKLRIGLAERTVVVALAQAIVLSRPDIKKLSKEKLQLELEDAASVVKSVYSELPCYDLIVPALLKGDIAGLKENCKLTPGIPLKPMLAHPTKALTDILDRFENIAFTCEYKYDGERAQIHKLDDGSMRIYSRNSENMSTKYPDVMERLEKVPRLDMFAACMLRIFIMIISADCVPPSTLLTLQFAKLDTKSFVLDCEAVAWDRAQKCILPFQVLSTRKRKEVKEEDIKVQVCIFAFDLLYLNGESLLREPLARRRELLTEHFNEVDGEFAFAKSMNSTQIEDIQTFLDQSVADNCEGLMVKTLNGTEATYEPSKRSRNWLKVKKDYLAGVGDSIDLVVIGAYVGRGKRTGVYGGYLLACYDPDREEYQSICKIGTGFSEHDLEEHHKELKEHVIAEPKSYYVLGEGNKPDVWFAPVRVWEIKCADLSVSPVYKAAVGIVDSTKGISLRFPRFIRVRDDKTPENATSSEQIADMYNDQKLNTVKNDTTLGVDMDFDY</sequence>
<dbReference type="EC" id="6.5.1.1" evidence="14"/>
<dbReference type="GO" id="GO:0003910">
    <property type="term" value="F:DNA ligase (ATP) activity"/>
    <property type="evidence" value="ECO:0007669"/>
    <property type="project" value="UniProtKB-EC"/>
</dbReference>
<evidence type="ECO:0000313" key="19">
    <source>
        <dbReference type="Proteomes" id="UP000738325"/>
    </source>
</evidence>
<dbReference type="FunFam" id="3.30.470.30:FF:000002">
    <property type="entry name" value="DNA ligase"/>
    <property type="match status" value="1"/>
</dbReference>
<protein>
    <recommendedName>
        <fullName evidence="14">DNA ligase</fullName>
        <ecNumber evidence="14">6.5.1.1</ecNumber>
    </recommendedName>
</protein>
<dbReference type="GO" id="GO:0003677">
    <property type="term" value="F:DNA binding"/>
    <property type="evidence" value="ECO:0007669"/>
    <property type="project" value="InterPro"/>
</dbReference>
<evidence type="ECO:0000256" key="13">
    <source>
        <dbReference type="ARBA" id="ARBA00034003"/>
    </source>
</evidence>
<reference evidence="18" key="1">
    <citation type="journal article" date="2020" name="Fungal Divers.">
        <title>Resolving the Mortierellaceae phylogeny through synthesis of multi-gene phylogenetics and phylogenomics.</title>
        <authorList>
            <person name="Vandepol N."/>
            <person name="Liber J."/>
            <person name="Desiro A."/>
            <person name="Na H."/>
            <person name="Kennedy M."/>
            <person name="Barry K."/>
            <person name="Grigoriev I.V."/>
            <person name="Miller A.N."/>
            <person name="O'Donnell K."/>
            <person name="Stajich J.E."/>
            <person name="Bonito G."/>
        </authorList>
    </citation>
    <scope>NUCLEOTIDE SEQUENCE</scope>
    <source>
        <strain evidence="18">REB-010B</strain>
    </source>
</reference>
<dbReference type="SUPFAM" id="SSF50249">
    <property type="entry name" value="Nucleic acid-binding proteins"/>
    <property type="match status" value="1"/>
</dbReference>
<gene>
    <name evidence="18" type="ORF">BGZ99_006620</name>
</gene>
<dbReference type="Pfam" id="PF01068">
    <property type="entry name" value="DNA_ligase_A_M"/>
    <property type="match status" value="2"/>
</dbReference>
<feature type="compositionally biased region" description="Basic and acidic residues" evidence="16">
    <location>
        <begin position="22"/>
        <end position="35"/>
    </location>
</feature>
<evidence type="ECO:0000256" key="7">
    <source>
        <dbReference type="ARBA" id="ARBA00022763"/>
    </source>
</evidence>
<evidence type="ECO:0000256" key="15">
    <source>
        <dbReference type="RuleBase" id="RU004196"/>
    </source>
</evidence>
<evidence type="ECO:0000256" key="11">
    <source>
        <dbReference type="ARBA" id="ARBA00023242"/>
    </source>
</evidence>
<evidence type="ECO:0000256" key="12">
    <source>
        <dbReference type="ARBA" id="ARBA00023306"/>
    </source>
</evidence>
<evidence type="ECO:0000256" key="6">
    <source>
        <dbReference type="ARBA" id="ARBA00022741"/>
    </source>
</evidence>
<keyword evidence="6 14" id="KW-0547">Nucleotide-binding</keyword>
<evidence type="ECO:0000256" key="5">
    <source>
        <dbReference type="ARBA" id="ARBA00022705"/>
    </source>
</evidence>
<dbReference type="EMBL" id="JAAAIP010000453">
    <property type="protein sequence ID" value="KAG0316898.1"/>
    <property type="molecule type" value="Genomic_DNA"/>
</dbReference>
<evidence type="ECO:0000256" key="14">
    <source>
        <dbReference type="RuleBase" id="RU000617"/>
    </source>
</evidence>
<dbReference type="Pfam" id="PF04675">
    <property type="entry name" value="DNA_ligase_A_N"/>
    <property type="match status" value="1"/>
</dbReference>
<dbReference type="GO" id="GO:0006281">
    <property type="term" value="P:DNA repair"/>
    <property type="evidence" value="ECO:0007669"/>
    <property type="project" value="UniProtKB-KW"/>
</dbReference>
<name>A0A9P6RC10_9FUNG</name>
<evidence type="ECO:0000256" key="16">
    <source>
        <dbReference type="SAM" id="MobiDB-lite"/>
    </source>
</evidence>
<comment type="similarity">
    <text evidence="2 15">Belongs to the ATP-dependent DNA ligase family.</text>
</comment>
<dbReference type="SUPFAM" id="SSF117018">
    <property type="entry name" value="ATP-dependent DNA ligase DNA-binding domain"/>
    <property type="match status" value="1"/>
</dbReference>
<dbReference type="PANTHER" id="PTHR45674:SF4">
    <property type="entry name" value="DNA LIGASE 1"/>
    <property type="match status" value="1"/>
</dbReference>
<dbReference type="GO" id="GO:0071897">
    <property type="term" value="P:DNA biosynthetic process"/>
    <property type="evidence" value="ECO:0007669"/>
    <property type="project" value="InterPro"/>
</dbReference>
<dbReference type="GO" id="GO:1903461">
    <property type="term" value="P:Okazaki fragment processing involved in mitotic DNA replication"/>
    <property type="evidence" value="ECO:0007669"/>
    <property type="project" value="TreeGrafter"/>
</dbReference>
<keyword evidence="5" id="KW-0235">DNA replication</keyword>
<dbReference type="InterPro" id="IPR012308">
    <property type="entry name" value="DNA_ligase_ATP-dep_N"/>
</dbReference>
<dbReference type="AlphaFoldDB" id="A0A9P6RC10"/>
<keyword evidence="4" id="KW-0132">Cell division</keyword>
<dbReference type="GO" id="GO:0005634">
    <property type="term" value="C:nucleus"/>
    <property type="evidence" value="ECO:0007669"/>
    <property type="project" value="UniProtKB-SubCell"/>
</dbReference>
<proteinExistence type="inferred from homology"/>
<keyword evidence="3 14" id="KW-0436">Ligase</keyword>
<evidence type="ECO:0000256" key="9">
    <source>
        <dbReference type="ARBA" id="ARBA00023172"/>
    </source>
</evidence>
<dbReference type="Pfam" id="PF04679">
    <property type="entry name" value="DNA_ligase_A_C"/>
    <property type="match status" value="1"/>
</dbReference>
<dbReference type="Gene3D" id="3.30.1490.70">
    <property type="match status" value="1"/>
</dbReference>
<accession>A0A9P6RC10</accession>
<comment type="catalytic activity">
    <reaction evidence="13 14">
        <text>ATP + (deoxyribonucleotide)n-3'-hydroxyl + 5'-phospho-(deoxyribonucleotide)m = (deoxyribonucleotide)n+m + AMP + diphosphate.</text>
        <dbReference type="EC" id="6.5.1.1"/>
    </reaction>
</comment>
<evidence type="ECO:0000256" key="3">
    <source>
        <dbReference type="ARBA" id="ARBA00022598"/>
    </source>
</evidence>
<dbReference type="NCBIfam" id="TIGR00574">
    <property type="entry name" value="dnl1"/>
    <property type="match status" value="1"/>
</dbReference>
<evidence type="ECO:0000313" key="18">
    <source>
        <dbReference type="EMBL" id="KAG0316898.1"/>
    </source>
</evidence>
<dbReference type="Gene3D" id="3.30.470.30">
    <property type="entry name" value="DNA ligase/mRNA capping enzyme"/>
    <property type="match status" value="1"/>
</dbReference>
<keyword evidence="10 14" id="KW-0234">DNA repair</keyword>
<dbReference type="FunFam" id="2.40.50.140:FF:000062">
    <property type="entry name" value="DNA ligase"/>
    <property type="match status" value="1"/>
</dbReference>
<dbReference type="InterPro" id="IPR036599">
    <property type="entry name" value="DNA_ligase_N_sf"/>
</dbReference>
<evidence type="ECO:0000256" key="1">
    <source>
        <dbReference type="ARBA" id="ARBA00004123"/>
    </source>
</evidence>
<dbReference type="OrthoDB" id="206088at2759"/>
<dbReference type="GO" id="GO:0051301">
    <property type="term" value="P:cell division"/>
    <property type="evidence" value="ECO:0007669"/>
    <property type="project" value="UniProtKB-KW"/>
</dbReference>
<feature type="compositionally biased region" description="Basic residues" evidence="16">
    <location>
        <begin position="116"/>
        <end position="127"/>
    </location>
</feature>
<keyword evidence="7 14" id="KW-0227">DNA damage</keyword>
<dbReference type="PANTHER" id="PTHR45674">
    <property type="entry name" value="DNA LIGASE 1/3 FAMILY MEMBER"/>
    <property type="match status" value="1"/>
</dbReference>